<dbReference type="SUPFAM" id="SSF110069">
    <property type="entry name" value="ApaG-like"/>
    <property type="match status" value="1"/>
</dbReference>
<reference evidence="2" key="1">
    <citation type="submission" date="2021-01" db="EMBL/GenBank/DDBJ databases">
        <authorList>
            <person name="Corre E."/>
            <person name="Pelletier E."/>
            <person name="Niang G."/>
            <person name="Scheremetjew M."/>
            <person name="Finn R."/>
            <person name="Kale V."/>
            <person name="Holt S."/>
            <person name="Cochrane G."/>
            <person name="Meng A."/>
            <person name="Brown T."/>
            <person name="Cohen L."/>
        </authorList>
    </citation>
    <scope>NUCLEOTIDE SEQUENCE</scope>
</reference>
<dbReference type="InterPro" id="IPR036767">
    <property type="entry name" value="ApaG_sf"/>
</dbReference>
<dbReference type="InterPro" id="IPR050718">
    <property type="entry name" value="ApaG-like"/>
</dbReference>
<protein>
    <recommendedName>
        <fullName evidence="1">ApaG domain-containing protein</fullName>
    </recommendedName>
</protein>
<evidence type="ECO:0000259" key="1">
    <source>
        <dbReference type="PROSITE" id="PS51087"/>
    </source>
</evidence>
<evidence type="ECO:0000313" key="2">
    <source>
        <dbReference type="EMBL" id="CAD8842829.1"/>
    </source>
</evidence>
<sequence length="264" mass="29729">MRIQRQLLRECRRLGDAWQLRPAATEQLWGHGIRHREGVNPLLALVVPKCMAGACSAAHGVPLTSWMRKSLRQGDEILENAIKVLEFLHDQHKIRECSFKNEMNGLSVDVVSGLVPHASDLENKQHIFAYNITFTNNSNETLRVLSREYQFAEASGEMASQILPGQPEAAGVVGFTPRLRPGERFEFGSGVSFRSELGTMMGNYLIMTEPELDGEDLRMHEEMEKAELMIRFVYYKGLGTPQFRLLLGPLRFDANVTCVALARA</sequence>
<dbReference type="InterPro" id="IPR007474">
    <property type="entry name" value="ApaG_domain"/>
</dbReference>
<proteinExistence type="predicted"/>
<dbReference type="PROSITE" id="PS51087">
    <property type="entry name" value="APAG"/>
    <property type="match status" value="1"/>
</dbReference>
<gene>
    <name evidence="2" type="ORF">NSCI0253_LOCUS17177</name>
</gene>
<dbReference type="Pfam" id="PF04379">
    <property type="entry name" value="DUF525"/>
    <property type="match status" value="1"/>
</dbReference>
<organism evidence="2">
    <name type="scientific">Noctiluca scintillans</name>
    <name type="common">Sea sparkle</name>
    <name type="synonym">Red tide dinoflagellate</name>
    <dbReference type="NCBI Taxonomy" id="2966"/>
    <lineage>
        <taxon>Eukaryota</taxon>
        <taxon>Sar</taxon>
        <taxon>Alveolata</taxon>
        <taxon>Dinophyceae</taxon>
        <taxon>Noctilucales</taxon>
        <taxon>Noctilucaceae</taxon>
        <taxon>Noctiluca</taxon>
    </lineage>
</organism>
<dbReference type="Gene3D" id="2.60.40.1470">
    <property type="entry name" value="ApaG domain"/>
    <property type="match status" value="1"/>
</dbReference>
<accession>A0A7S1A589</accession>
<feature type="domain" description="ApaG" evidence="1">
    <location>
        <begin position="100"/>
        <end position="259"/>
    </location>
</feature>
<dbReference type="AlphaFoldDB" id="A0A7S1A589"/>
<dbReference type="PANTHER" id="PTHR47191:SF2">
    <property type="entry name" value="OS05G0170800 PROTEIN"/>
    <property type="match status" value="1"/>
</dbReference>
<dbReference type="EMBL" id="HBFQ01024324">
    <property type="protein sequence ID" value="CAD8842829.1"/>
    <property type="molecule type" value="Transcribed_RNA"/>
</dbReference>
<dbReference type="PANTHER" id="PTHR47191">
    <property type="entry name" value="OS05G0170800 PROTEIN"/>
    <property type="match status" value="1"/>
</dbReference>
<name>A0A7S1A589_NOCSC</name>